<sequence length="344" mass="37954">MSKLRRRVVTAAEAALAQHKYVSTVDVLVGLGWLTSAHVERWRQGRAPSLVKLAPVDGVRLRDVADLLGEWARESGLTPSDTAYLSGSRDHAPLIFVGDGDEAVFRTHWLSPDLSPARREQMVQRQNKAPDLTVVTAVPGDWTCAECSDTGPYQIMSDAGPLCLTCADLDHLEFLPAGDAALSRRAKKESTLAAVVVRFNARRKRHERVGILVEEQALARAEEQCLADEDARLRRRERDTARRAAQDVEFQARMAAEIQRLFPHCPPERATEIADHAAVRGSGRVGRSAAAKVLAAEAVTLAVIASIRHLDTDYDRLLMAGTPRKDARAKIRPTLDRVLESWRG</sequence>
<dbReference type="InterPro" id="IPR018744">
    <property type="entry name" value="DUF2293"/>
</dbReference>
<evidence type="ECO:0000313" key="3">
    <source>
        <dbReference type="Proteomes" id="UP001601992"/>
    </source>
</evidence>
<proteinExistence type="predicted"/>
<protein>
    <submittedName>
        <fullName evidence="2">DUF2293 domain-containing protein</fullName>
    </submittedName>
</protein>
<organism evidence="2 3">
    <name type="scientific">Nocardia jiangxiensis</name>
    <dbReference type="NCBI Taxonomy" id="282685"/>
    <lineage>
        <taxon>Bacteria</taxon>
        <taxon>Bacillati</taxon>
        <taxon>Actinomycetota</taxon>
        <taxon>Actinomycetes</taxon>
        <taxon>Mycobacteriales</taxon>
        <taxon>Nocardiaceae</taxon>
        <taxon>Nocardia</taxon>
    </lineage>
</organism>
<reference evidence="2 3" key="1">
    <citation type="submission" date="2024-10" db="EMBL/GenBank/DDBJ databases">
        <title>The Natural Products Discovery Center: Release of the First 8490 Sequenced Strains for Exploring Actinobacteria Biosynthetic Diversity.</title>
        <authorList>
            <person name="Kalkreuter E."/>
            <person name="Kautsar S.A."/>
            <person name="Yang D."/>
            <person name="Bader C.D."/>
            <person name="Teijaro C.N."/>
            <person name="Fluegel L."/>
            <person name="Davis C.M."/>
            <person name="Simpson J.R."/>
            <person name="Lauterbach L."/>
            <person name="Steele A.D."/>
            <person name="Gui C."/>
            <person name="Meng S."/>
            <person name="Li G."/>
            <person name="Viehrig K."/>
            <person name="Ye F."/>
            <person name="Su P."/>
            <person name="Kiefer A.F."/>
            <person name="Nichols A."/>
            <person name="Cepeda A.J."/>
            <person name="Yan W."/>
            <person name="Fan B."/>
            <person name="Jiang Y."/>
            <person name="Adhikari A."/>
            <person name="Zheng C.-J."/>
            <person name="Schuster L."/>
            <person name="Cowan T.M."/>
            <person name="Smanski M.J."/>
            <person name="Chevrette M.G."/>
            <person name="De Carvalho L.P.S."/>
            <person name="Shen B."/>
        </authorList>
    </citation>
    <scope>NUCLEOTIDE SEQUENCE [LARGE SCALE GENOMIC DNA]</scope>
    <source>
        <strain evidence="2 3">NPDC002593</strain>
    </source>
</reference>
<feature type="domain" description="DUF2293" evidence="1">
    <location>
        <begin position="258"/>
        <end position="343"/>
    </location>
</feature>
<evidence type="ECO:0000259" key="1">
    <source>
        <dbReference type="Pfam" id="PF10056"/>
    </source>
</evidence>
<comment type="caution">
    <text evidence="2">The sequence shown here is derived from an EMBL/GenBank/DDBJ whole genome shotgun (WGS) entry which is preliminary data.</text>
</comment>
<dbReference type="PANTHER" id="PTHR38113:SF2">
    <property type="entry name" value="DUF2293 DOMAIN-CONTAINING PROTEIN"/>
    <property type="match status" value="1"/>
</dbReference>
<dbReference type="Proteomes" id="UP001601992">
    <property type="component" value="Unassembled WGS sequence"/>
</dbReference>
<dbReference type="Pfam" id="PF10056">
    <property type="entry name" value="DUF2293"/>
    <property type="match status" value="1"/>
</dbReference>
<dbReference type="PANTHER" id="PTHR38113">
    <property type="match status" value="1"/>
</dbReference>
<accession>A0ABW6RSV7</accession>
<evidence type="ECO:0000313" key="2">
    <source>
        <dbReference type="EMBL" id="MFF3567100.1"/>
    </source>
</evidence>
<gene>
    <name evidence="2" type="ORF">ACFYXQ_04890</name>
</gene>
<dbReference type="RefSeq" id="WP_387402647.1">
    <property type="nucleotide sequence ID" value="NZ_JBIAQY010000002.1"/>
</dbReference>
<name>A0ABW6RSV7_9NOCA</name>
<dbReference type="EMBL" id="JBIAQY010000002">
    <property type="protein sequence ID" value="MFF3567100.1"/>
    <property type="molecule type" value="Genomic_DNA"/>
</dbReference>
<keyword evidence="3" id="KW-1185">Reference proteome</keyword>